<dbReference type="KEGG" id="pmei:106914403"/>
<dbReference type="SMART" id="SM00184">
    <property type="entry name" value="RING"/>
    <property type="match status" value="1"/>
</dbReference>
<dbReference type="Pfam" id="PF15227">
    <property type="entry name" value="zf-C3HC4_4"/>
    <property type="match status" value="1"/>
</dbReference>
<dbReference type="SMART" id="SM00589">
    <property type="entry name" value="PRY"/>
    <property type="match status" value="1"/>
</dbReference>
<evidence type="ECO:0000256" key="1">
    <source>
        <dbReference type="ARBA" id="ARBA00022723"/>
    </source>
</evidence>
<reference evidence="7" key="2">
    <citation type="submission" date="2025-09" db="UniProtKB">
        <authorList>
            <consortium name="Ensembl"/>
        </authorList>
    </citation>
    <scope>IDENTIFICATION</scope>
</reference>
<dbReference type="InterPro" id="IPR051051">
    <property type="entry name" value="E3_ubiq-ligase_TRIM/RNF"/>
</dbReference>
<dbReference type="AlphaFoldDB" id="A0A3B3WHS7"/>
<dbReference type="InterPro" id="IPR043136">
    <property type="entry name" value="B30.2/SPRY_sf"/>
</dbReference>
<dbReference type="PROSITE" id="PS50089">
    <property type="entry name" value="ZF_RING_2"/>
    <property type="match status" value="1"/>
</dbReference>
<dbReference type="InterPro" id="IPR001841">
    <property type="entry name" value="Znf_RING"/>
</dbReference>
<dbReference type="GO" id="GO:0005737">
    <property type="term" value="C:cytoplasm"/>
    <property type="evidence" value="ECO:0007669"/>
    <property type="project" value="UniProtKB-ARBA"/>
</dbReference>
<dbReference type="Gene3D" id="3.30.40.10">
    <property type="entry name" value="Zinc/RING finger domain, C3HC4 (zinc finger)"/>
    <property type="match status" value="1"/>
</dbReference>
<accession>A0A3B3WHS7</accession>
<dbReference type="PROSITE" id="PS50188">
    <property type="entry name" value="B302_SPRY"/>
    <property type="match status" value="1"/>
</dbReference>
<proteinExistence type="predicted"/>
<dbReference type="InterPro" id="IPR013083">
    <property type="entry name" value="Znf_RING/FYVE/PHD"/>
</dbReference>
<feature type="domain" description="RING-type" evidence="5">
    <location>
        <begin position="58"/>
        <end position="98"/>
    </location>
</feature>
<reference evidence="7" key="1">
    <citation type="submission" date="2025-08" db="UniProtKB">
        <authorList>
            <consortium name="Ensembl"/>
        </authorList>
    </citation>
    <scope>IDENTIFICATION</scope>
</reference>
<evidence type="ECO:0000256" key="2">
    <source>
        <dbReference type="ARBA" id="ARBA00022771"/>
    </source>
</evidence>
<dbReference type="Ensembl" id="ENSPMET00000012745.1">
    <property type="protein sequence ID" value="ENSPMEP00000002297.1"/>
    <property type="gene ID" value="ENSPMEG00000003340.1"/>
</dbReference>
<dbReference type="InterPro" id="IPR006574">
    <property type="entry name" value="PRY"/>
</dbReference>
<evidence type="ECO:0000259" key="5">
    <source>
        <dbReference type="PROSITE" id="PS50089"/>
    </source>
</evidence>
<organism evidence="7 8">
    <name type="scientific">Poecilia mexicana</name>
    <dbReference type="NCBI Taxonomy" id="48701"/>
    <lineage>
        <taxon>Eukaryota</taxon>
        <taxon>Metazoa</taxon>
        <taxon>Chordata</taxon>
        <taxon>Craniata</taxon>
        <taxon>Vertebrata</taxon>
        <taxon>Euteleostomi</taxon>
        <taxon>Actinopterygii</taxon>
        <taxon>Neopterygii</taxon>
        <taxon>Teleostei</taxon>
        <taxon>Neoteleostei</taxon>
        <taxon>Acanthomorphata</taxon>
        <taxon>Ovalentaria</taxon>
        <taxon>Atherinomorphae</taxon>
        <taxon>Cyprinodontiformes</taxon>
        <taxon>Poeciliidae</taxon>
        <taxon>Poeciliinae</taxon>
        <taxon>Poecilia</taxon>
    </lineage>
</organism>
<dbReference type="PANTHER" id="PTHR25465">
    <property type="entry name" value="B-BOX DOMAIN CONTAINING"/>
    <property type="match status" value="1"/>
</dbReference>
<dbReference type="SUPFAM" id="SSF57850">
    <property type="entry name" value="RING/U-box"/>
    <property type="match status" value="1"/>
</dbReference>
<evidence type="ECO:0000256" key="4">
    <source>
        <dbReference type="PROSITE-ProRule" id="PRU00175"/>
    </source>
</evidence>
<dbReference type="GO" id="GO:0008270">
    <property type="term" value="F:zinc ion binding"/>
    <property type="evidence" value="ECO:0007669"/>
    <property type="project" value="UniProtKB-KW"/>
</dbReference>
<evidence type="ECO:0000313" key="8">
    <source>
        <dbReference type="Proteomes" id="UP000261480"/>
    </source>
</evidence>
<dbReference type="PRINTS" id="PR01407">
    <property type="entry name" value="BUTYPHLNCDUF"/>
</dbReference>
<evidence type="ECO:0000313" key="7">
    <source>
        <dbReference type="Ensembl" id="ENSPMEP00000002297.1"/>
    </source>
</evidence>
<dbReference type="CTD" id="100329882"/>
<dbReference type="RefSeq" id="XP_014836649.1">
    <property type="nucleotide sequence ID" value="XM_014981163.1"/>
</dbReference>
<dbReference type="Gene3D" id="2.60.120.920">
    <property type="match status" value="1"/>
</dbReference>
<sequence>MKVFMIDAVINASVRLACFYLLNQEEAGIREKSASRFPVPTIMSVSERVSFSANKLTCPICLQLFSEPISLPCGHTYCFLCLKTMEEGLDQHRCPECQAEYQGTAALVKNVQMCKLIETHKVTSEKGFAPADLPAVVHVTSKIMCNSALDESVGESQYHGEENKTNRGCETGSVLRDIPFNPTTAKISSKGKTEMDEPKFKLASQVTELHIKLEIAEGVLMREKEWELQVTTSNSQLREKISRLLGQMKDSLQSYSDQVMQMVEKELGPGEESLRARVGQTSELAKQLRHTVLTAESLLTEEDEKAFSDELQSLNANIAEALEKPLREDEDFVEAKVNFAHVCPKLEDMNTVLREQLGETQRSLRNTFNPSELTFDPETAHPNLILSEDLKTVTFSTVKRSYTSSPQRFTSFYQVLSAQRFSEGEHCWEVELEGSPWIIGMCYSGKLPRSGMPSALESSQSSWCLMWFDNLLTAFEQGHSVPLKKTTVSRRLEVKLSFKTHRLSFYNISPTSGKTHIYTFKANLSEAVHLAYRMMSGHPKGRVTICS</sequence>
<keyword evidence="2 4" id="KW-0863">Zinc-finger</keyword>
<dbReference type="SUPFAM" id="SSF49899">
    <property type="entry name" value="Concanavalin A-like lectins/glucanases"/>
    <property type="match status" value="1"/>
</dbReference>
<evidence type="ECO:0008006" key="9">
    <source>
        <dbReference type="Google" id="ProtNLM"/>
    </source>
</evidence>
<dbReference type="PROSITE" id="PS00518">
    <property type="entry name" value="ZF_RING_1"/>
    <property type="match status" value="1"/>
</dbReference>
<dbReference type="Proteomes" id="UP000261480">
    <property type="component" value="Unplaced"/>
</dbReference>
<keyword evidence="3" id="KW-0862">Zinc</keyword>
<evidence type="ECO:0000256" key="3">
    <source>
        <dbReference type="ARBA" id="ARBA00022833"/>
    </source>
</evidence>
<dbReference type="InterPro" id="IPR017907">
    <property type="entry name" value="Znf_RING_CS"/>
</dbReference>
<feature type="domain" description="B30.2/SPRY" evidence="6">
    <location>
        <begin position="353"/>
        <end position="547"/>
    </location>
</feature>
<dbReference type="InterPro" id="IPR001870">
    <property type="entry name" value="B30.2/SPRY"/>
</dbReference>
<dbReference type="PANTHER" id="PTHR25465:SF31">
    <property type="entry name" value="RING-TYPE DOMAIN-CONTAINING PROTEIN"/>
    <property type="match status" value="1"/>
</dbReference>
<dbReference type="InterPro" id="IPR013320">
    <property type="entry name" value="ConA-like_dom_sf"/>
</dbReference>
<keyword evidence="1" id="KW-0479">Metal-binding</keyword>
<protein>
    <recommendedName>
        <fullName evidence="9">Tripartite motif containing 107</fullName>
    </recommendedName>
</protein>
<dbReference type="Pfam" id="PF13765">
    <property type="entry name" value="PRY"/>
    <property type="match status" value="1"/>
</dbReference>
<dbReference type="GeneID" id="106914403"/>
<evidence type="ECO:0000259" key="6">
    <source>
        <dbReference type="PROSITE" id="PS50188"/>
    </source>
</evidence>
<dbReference type="OrthoDB" id="426657at2759"/>
<dbReference type="InterPro" id="IPR003879">
    <property type="entry name" value="Butyrophylin_SPRY"/>
</dbReference>
<name>A0A3B3WHS7_9TELE</name>
<keyword evidence="8" id="KW-1185">Reference proteome</keyword>
<dbReference type="STRING" id="48701.ENSPMEP00000002297"/>